<evidence type="ECO:0000256" key="1">
    <source>
        <dbReference type="ARBA" id="ARBA00004328"/>
    </source>
</evidence>
<dbReference type="GeneID" id="36841096"/>
<gene>
    <name evidence="4" type="primary">SOPV-ELK-099</name>
</gene>
<evidence type="ECO:0000313" key="5">
    <source>
        <dbReference type="Proteomes" id="UP000249273"/>
    </source>
</evidence>
<evidence type="ECO:0000256" key="3">
    <source>
        <dbReference type="ARBA" id="ARBA00025267"/>
    </source>
</evidence>
<protein>
    <submittedName>
        <fullName evidence="4">P4a</fullName>
    </submittedName>
</protein>
<dbReference type="OrthoDB" id="1276at10239"/>
<name>A0A2U9QHR8_9POXV</name>
<evidence type="ECO:0000256" key="2">
    <source>
        <dbReference type="ARBA" id="ARBA00022844"/>
    </source>
</evidence>
<sequence>MMSLNNIITLDQLEDVEYMYKVISTVLPTLCLDHTIDERYKHTYIHPFDVLFSQSLETLVDPIEYDMSVQKIGISYLLDYTSSQSLFSATVKPGIIEKTQVPVTLSERSNPIIDTHTYNDLPVFTKDLIKIRVTSCEGHARIVGGYVESLNSIPIMSPIPMPNLSFSNTYLLNLLYSDVIGTDTGFRARLVDGVMLAKDVHNLLEIRALLSPASRLAFDRDYGIEKISQDYNITINQNPVVNTDLATMPYRYLIMFFQYFNTRYMLRDLTYNGNSVIIGTQDILNFVASLHFQRHITTFKIHAPGVHIANNFNMRVRLSTGQVITNIITIPGVEFIDISGLPTYYITLLNMISRSEKTGVHKLIATKPSLFWDGIPYTEYKNMTISEMLFIGATCYIFGLYEHNGVTYCSLLNNILTSGYVPTRVCLLVRTIAGKTVPQILSDILQNINSMSYKDFPKRSTCNINHIGLDEAGFMRFFQYLRLMANKSPDIALKEVLMAYAGLKIESTGPPHPIKKESYKEFVALLFSAMGYKVTFKKHIISSHKHVTVTISPRVNKAHIANTLIKASCTKEEAEKIMASAHELLQFMVSVGDLRDSHSYNISRISRSCSQASRIYPNIFNIFSGGNICANNTVPTEETDTVIDLIEQIPILERINIRGIMSANTIDELLDTDFFMPETIAFKHNLSHLMQTNQLNGENVVQIMPLSLIDRYIQVGGGSNKSVTIGDVLDTINEGEDDGRSTSDIVEVINNALKDHYIKDHGAVASQALNTVTSLAGRQLDTLRQSTCGIATLFKQLAKAIYGIESIFKVPISDDVKEGILYKFKLYTELSRELYLELIALETTRAIMYILRRSGKYISDTEIGTEELKKAYDVVRPKIARLTNYYTDISKTYFDQMKKNLNMINPDSITFDVE</sequence>
<accession>A0A2U9QHR8</accession>
<reference evidence="4" key="1">
    <citation type="submission" date="2018-05" db="EMBL/GenBank/DDBJ databases">
        <title>Complete Genome Sequence of a Novel Sea Otter Poxvirus.</title>
        <authorList>
            <person name="Jacob J.M."/>
            <person name="Subramaniam K."/>
            <person name="Tu S.-L."/>
            <person name="Nielsen O."/>
            <person name="Tuomi P.A."/>
            <person name="Upton C."/>
            <person name="Waltzek T.B."/>
        </authorList>
    </citation>
    <scope>NUCLEOTIDE SEQUENCE [LARGE SCALE GENOMIC DNA]</scope>
    <source>
        <strain evidence="4">ELK</strain>
    </source>
</reference>
<comment type="function">
    <text evidence="3">Core protein 4a is the most abundant virion protein. Major component of the virion core that undergoes proteolytic processing during the immature virion (IV) to mature virion (MV) transition.</text>
</comment>
<organism evidence="4">
    <name type="scientific">Sea otter poxvirus</name>
    <dbReference type="NCBI Taxonomy" id="1416741"/>
    <lineage>
        <taxon>Viruses</taxon>
        <taxon>Varidnaviria</taxon>
        <taxon>Bamfordvirae</taxon>
        <taxon>Nucleocytoviricota</taxon>
        <taxon>Pokkesviricetes</taxon>
        <taxon>Chitovirales</taxon>
        <taxon>Poxviridae</taxon>
        <taxon>Chordopoxvirinae</taxon>
        <taxon>Mustelpoxvirus</taxon>
        <taxon>Mustelpoxvirus seaotterpox</taxon>
        <taxon>Sea otterpox virus</taxon>
    </lineage>
</organism>
<keyword evidence="2" id="KW-0946">Virion</keyword>
<dbReference type="KEGG" id="vg:36841096"/>
<dbReference type="EMBL" id="MH427217">
    <property type="protein sequence ID" value="AWU47144.1"/>
    <property type="molecule type" value="Genomic_DNA"/>
</dbReference>
<dbReference type="RefSeq" id="YP_009480637.1">
    <property type="nucleotide sequence ID" value="NC_037656.1"/>
</dbReference>
<evidence type="ECO:0000313" key="4">
    <source>
        <dbReference type="EMBL" id="AWU47144.1"/>
    </source>
</evidence>
<keyword evidence="5" id="KW-1185">Reference proteome</keyword>
<dbReference type="InterPro" id="IPR005058">
    <property type="entry name" value="Poxvirus_P4A"/>
</dbReference>
<dbReference type="Pfam" id="PF03395">
    <property type="entry name" value="Pox_P4A"/>
    <property type="match status" value="1"/>
</dbReference>
<comment type="subcellular location">
    <subcellularLocation>
        <location evidence="1">Virion</location>
    </subcellularLocation>
</comment>
<dbReference type="GO" id="GO:0005198">
    <property type="term" value="F:structural molecule activity"/>
    <property type="evidence" value="ECO:0007669"/>
    <property type="project" value="InterPro"/>
</dbReference>
<proteinExistence type="predicted"/>
<dbReference type="Proteomes" id="UP000249273">
    <property type="component" value="Segment"/>
</dbReference>
<dbReference type="GO" id="GO:0044423">
    <property type="term" value="C:virion component"/>
    <property type="evidence" value="ECO:0007669"/>
    <property type="project" value="UniProtKB-KW"/>
</dbReference>